<evidence type="ECO:0000313" key="4">
    <source>
        <dbReference type="EMBL" id="KAK4874275.1"/>
    </source>
</evidence>
<feature type="domain" description="Carboxylesterase type B" evidence="3">
    <location>
        <begin position="22"/>
        <end position="193"/>
    </location>
</feature>
<evidence type="ECO:0000256" key="1">
    <source>
        <dbReference type="ARBA" id="ARBA00023180"/>
    </source>
</evidence>
<gene>
    <name evidence="4" type="ORF">RN001_013635</name>
</gene>
<reference evidence="5" key="1">
    <citation type="submission" date="2023-01" db="EMBL/GenBank/DDBJ databases">
        <title>Key to firefly adult light organ development and bioluminescence: homeobox transcription factors regulate luciferase expression and transportation to peroxisome.</title>
        <authorList>
            <person name="Fu X."/>
        </authorList>
    </citation>
    <scope>NUCLEOTIDE SEQUENCE [LARGE SCALE GENOMIC DNA]</scope>
</reference>
<organism evidence="4 5">
    <name type="scientific">Aquatica leii</name>
    <dbReference type="NCBI Taxonomy" id="1421715"/>
    <lineage>
        <taxon>Eukaryota</taxon>
        <taxon>Metazoa</taxon>
        <taxon>Ecdysozoa</taxon>
        <taxon>Arthropoda</taxon>
        <taxon>Hexapoda</taxon>
        <taxon>Insecta</taxon>
        <taxon>Pterygota</taxon>
        <taxon>Neoptera</taxon>
        <taxon>Endopterygota</taxon>
        <taxon>Coleoptera</taxon>
        <taxon>Polyphaga</taxon>
        <taxon>Elateriformia</taxon>
        <taxon>Elateroidea</taxon>
        <taxon>Lampyridae</taxon>
        <taxon>Luciolinae</taxon>
        <taxon>Aquatica</taxon>
    </lineage>
</organism>
<dbReference type="AlphaFoldDB" id="A0AAN7SNT5"/>
<evidence type="ECO:0000313" key="5">
    <source>
        <dbReference type="Proteomes" id="UP001353858"/>
    </source>
</evidence>
<dbReference type="InterPro" id="IPR029058">
    <property type="entry name" value="AB_hydrolase_fold"/>
</dbReference>
<evidence type="ECO:0000259" key="3">
    <source>
        <dbReference type="Pfam" id="PF00135"/>
    </source>
</evidence>
<dbReference type="Pfam" id="PF00135">
    <property type="entry name" value="COesterase"/>
    <property type="match status" value="1"/>
</dbReference>
<proteinExistence type="predicted"/>
<sequence length="219" mass="25025">MKLWITFLIVQLKSTYSLYIDDPLIQTSLGPIRGSVLNTGYNEPVYQFLGIRYAKLPDNTTSQEAQLVVDKWKDVYNANNYKPSCPLPENKETSEDCFYLNIFTTKLPHNHINTKRSVFVLVYPGGYRFDQNSVLDPYTFLNQNITIVSVNYRSGRFDVKDIVVALKWTKNHIEAFGGNPNSITVAVYNVGRFRISTADLFNEGTANFLKVLVMTVKDK</sequence>
<feature type="signal peptide" evidence="2">
    <location>
        <begin position="1"/>
        <end position="17"/>
    </location>
</feature>
<dbReference type="InterPro" id="IPR050309">
    <property type="entry name" value="Type-B_Carboxylest/Lipase"/>
</dbReference>
<keyword evidence="5" id="KW-1185">Reference proteome</keyword>
<keyword evidence="2" id="KW-0732">Signal</keyword>
<comment type="caution">
    <text evidence="4">The sequence shown here is derived from an EMBL/GenBank/DDBJ whole genome shotgun (WGS) entry which is preliminary data.</text>
</comment>
<keyword evidence="1" id="KW-0325">Glycoprotein</keyword>
<dbReference type="Proteomes" id="UP001353858">
    <property type="component" value="Unassembled WGS sequence"/>
</dbReference>
<name>A0AAN7SNT5_9COLE</name>
<dbReference type="Gene3D" id="3.40.50.1820">
    <property type="entry name" value="alpha/beta hydrolase"/>
    <property type="match status" value="1"/>
</dbReference>
<dbReference type="EMBL" id="JARPUR010000006">
    <property type="protein sequence ID" value="KAK4874275.1"/>
    <property type="molecule type" value="Genomic_DNA"/>
</dbReference>
<dbReference type="PANTHER" id="PTHR11559">
    <property type="entry name" value="CARBOXYLESTERASE"/>
    <property type="match status" value="1"/>
</dbReference>
<accession>A0AAN7SNT5</accession>
<protein>
    <recommendedName>
        <fullName evidence="3">Carboxylesterase type B domain-containing protein</fullName>
    </recommendedName>
</protein>
<dbReference type="SUPFAM" id="SSF53474">
    <property type="entry name" value="alpha/beta-Hydrolases"/>
    <property type="match status" value="1"/>
</dbReference>
<evidence type="ECO:0000256" key="2">
    <source>
        <dbReference type="SAM" id="SignalP"/>
    </source>
</evidence>
<dbReference type="InterPro" id="IPR002018">
    <property type="entry name" value="CarbesteraseB"/>
</dbReference>
<feature type="chain" id="PRO_5042813944" description="Carboxylesterase type B domain-containing protein" evidence="2">
    <location>
        <begin position="18"/>
        <end position="219"/>
    </location>
</feature>